<dbReference type="SUPFAM" id="SSF53850">
    <property type="entry name" value="Periplasmic binding protein-like II"/>
    <property type="match status" value="1"/>
</dbReference>
<comment type="similarity">
    <text evidence="4">Belongs to the MqnA/MqnD family. MqnD subfamily.</text>
</comment>
<dbReference type="HAMAP" id="MF_00996">
    <property type="entry name" value="MqnD"/>
    <property type="match status" value="1"/>
</dbReference>
<evidence type="ECO:0000256" key="3">
    <source>
        <dbReference type="ARBA" id="ARBA00023239"/>
    </source>
</evidence>
<dbReference type="Gene3D" id="3.40.190.10">
    <property type="entry name" value="Periplasmic binding protein-like II"/>
    <property type="match status" value="2"/>
</dbReference>
<dbReference type="Pfam" id="PF02621">
    <property type="entry name" value="VitK2_biosynth"/>
    <property type="match status" value="1"/>
</dbReference>
<name>A0ABZ3F2T9_9HELI</name>
<evidence type="ECO:0000313" key="6">
    <source>
        <dbReference type="Proteomes" id="UP001434737"/>
    </source>
</evidence>
<dbReference type="InterPro" id="IPR003773">
    <property type="entry name" value="Menaquinone_biosynth"/>
</dbReference>
<keyword evidence="3 4" id="KW-0456">Lyase</keyword>
<feature type="active site" description="Proton acceptor" evidence="4">
    <location>
        <position position="144"/>
    </location>
</feature>
<dbReference type="EMBL" id="CP145316">
    <property type="protein sequence ID" value="XAM17467.1"/>
    <property type="molecule type" value="Genomic_DNA"/>
</dbReference>
<dbReference type="RefSeq" id="WP_300449052.1">
    <property type="nucleotide sequence ID" value="NZ_CP145316.1"/>
</dbReference>
<dbReference type="PANTHER" id="PTHR37167:SF1">
    <property type="entry name" value="1,4-DIHYDROXY-6-NAPHTOATE SYNTHASE"/>
    <property type="match status" value="1"/>
</dbReference>
<evidence type="ECO:0000313" key="5">
    <source>
        <dbReference type="EMBL" id="XAM17467.1"/>
    </source>
</evidence>
<dbReference type="CDD" id="cd13534">
    <property type="entry name" value="PBP2_MqnD_like"/>
    <property type="match status" value="1"/>
</dbReference>
<keyword evidence="2 4" id="KW-0474">Menaquinone biosynthesis</keyword>
<gene>
    <name evidence="4" type="primary">mqnD</name>
    <name evidence="5" type="ORF">V3I05_07195</name>
</gene>
<dbReference type="Proteomes" id="UP001434737">
    <property type="component" value="Chromosome"/>
</dbReference>
<comment type="pathway">
    <text evidence="1 4">Quinol/quinone metabolism; menaquinone biosynthesis.</text>
</comment>
<dbReference type="PANTHER" id="PTHR37167">
    <property type="entry name" value="1,4-DIHYDROXY-6-NAPHTOATE SYNTHASE"/>
    <property type="match status" value="1"/>
</dbReference>
<comment type="caution">
    <text evidence="4">Lacks conserved residue(s) required for the propagation of feature annotation.</text>
</comment>
<reference evidence="5 6" key="1">
    <citation type="submission" date="2024-02" db="EMBL/GenBank/DDBJ databases">
        <title>Genome and pathogenicity analysis of Helicobacter mastomyrinus isolated from mice.</title>
        <authorList>
            <person name="Zhu L."/>
        </authorList>
    </citation>
    <scope>NUCLEOTIDE SEQUENCE [LARGE SCALE GENOMIC DNA]</scope>
    <source>
        <strain evidence="5 6">Hm-17</strain>
    </source>
</reference>
<keyword evidence="6" id="KW-1185">Reference proteome</keyword>
<evidence type="ECO:0000256" key="4">
    <source>
        <dbReference type="HAMAP-Rule" id="MF_00996"/>
    </source>
</evidence>
<dbReference type="EC" id="4.1.99.29" evidence="4"/>
<organism evidence="5 6">
    <name type="scientific">Helicobacter mastomyrinus</name>
    <dbReference type="NCBI Taxonomy" id="287948"/>
    <lineage>
        <taxon>Bacteria</taxon>
        <taxon>Pseudomonadati</taxon>
        <taxon>Campylobacterota</taxon>
        <taxon>Epsilonproteobacteria</taxon>
        <taxon>Campylobacterales</taxon>
        <taxon>Helicobacteraceae</taxon>
        <taxon>Helicobacter</taxon>
    </lineage>
</organism>
<evidence type="ECO:0000256" key="1">
    <source>
        <dbReference type="ARBA" id="ARBA00004863"/>
    </source>
</evidence>
<proteinExistence type="inferred from homology"/>
<dbReference type="InterPro" id="IPR030869">
    <property type="entry name" value="MqnD"/>
</dbReference>
<comment type="catalytic activity">
    <reaction evidence="4">
        <text>cyclic dehypoxanthinylfutalosinate = 1,4-dihydroxy-6-naphthoate + dihydroxyacetone</text>
        <dbReference type="Rhea" id="RHEA:33087"/>
        <dbReference type="ChEBI" id="CHEBI:16016"/>
        <dbReference type="ChEBI" id="CHEBI:64254"/>
        <dbReference type="ChEBI" id="CHEBI:64270"/>
        <dbReference type="EC" id="4.1.99.29"/>
    </reaction>
</comment>
<sequence length="285" mass="32206">MIKLAHSPDADDLFMYYAIVFGWVDSTKLQFSNTAKDIQTLNFATLQGEYDISAISFALYPLIVQDYALLRTGVSFGNGYGPKLIRRKDKMLKKHFKVALSGEHTTNAMIFRLAYPHAKIIYKNFLDIESAVLSDEVDAGVLIHESILNFNENLCVEAEIWDIWQDLSGGDLPLPLGGMALRRSLPLTTAIECENILTKAVQIAVQNKRLLSHMLLERGVVRVNAQELDRYLNLYANADSISMGELELKAVNRLFELGFEAGFYPQCIRAEDCLIPTEYTQLRFL</sequence>
<protein>
    <recommendedName>
        <fullName evidence="4">1,4-dihydroxy-6-naphtoate synthase</fullName>
        <ecNumber evidence="4">4.1.99.29</ecNumber>
    </recommendedName>
    <alternativeName>
        <fullName evidence="4">Menaquinone biosynthetic enzyme MqnD</fullName>
    </alternativeName>
</protein>
<evidence type="ECO:0000256" key="2">
    <source>
        <dbReference type="ARBA" id="ARBA00022428"/>
    </source>
</evidence>
<accession>A0ABZ3F2T9</accession>
<comment type="function">
    <text evidence="4">Catalyzes the conversion of cyclic dehypoxanthine futalosine (cyclic DHFL) into 1,4-dihydroxy-6-naphthoate, a step in the biosynthesis of menaquinone (MK, vitamin K2).</text>
</comment>